<dbReference type="Pfam" id="PF13379">
    <property type="entry name" value="NMT1_2"/>
    <property type="match status" value="1"/>
</dbReference>
<keyword evidence="4" id="KW-0813">Transport</keyword>
<dbReference type="SUPFAM" id="SSF53850">
    <property type="entry name" value="Periplasmic binding protein-like II"/>
    <property type="match status" value="1"/>
</dbReference>
<dbReference type="NCBIfam" id="TIGR01409">
    <property type="entry name" value="TAT_signal_seq"/>
    <property type="match status" value="1"/>
</dbReference>
<dbReference type="Proteomes" id="UP000664844">
    <property type="component" value="Unassembled WGS sequence"/>
</dbReference>
<evidence type="ECO:0000256" key="2">
    <source>
        <dbReference type="ARBA" id="ARBA00004533"/>
    </source>
</evidence>
<gene>
    <name evidence="10" type="ORF">J0895_04710</name>
</gene>
<evidence type="ECO:0000256" key="6">
    <source>
        <dbReference type="ARBA" id="ARBA00022519"/>
    </source>
</evidence>
<evidence type="ECO:0000256" key="7">
    <source>
        <dbReference type="ARBA" id="ARBA00022729"/>
    </source>
</evidence>
<dbReference type="EMBL" id="JAFLQW010000123">
    <property type="protein sequence ID" value="MBO0348415.1"/>
    <property type="molecule type" value="Genomic_DNA"/>
</dbReference>
<reference evidence="10 11" key="1">
    <citation type="submission" date="2021-03" db="EMBL/GenBank/DDBJ databases">
        <title>Metabolic Capacity of the Antarctic Cyanobacterium Phormidium pseudopriestleyi that Sustains Oxygenic Photosynthesis in the Presence of Hydrogen Sulfide.</title>
        <authorList>
            <person name="Lumian J.E."/>
            <person name="Jungblut A.D."/>
            <person name="Dillon M.L."/>
            <person name="Hawes I."/>
            <person name="Doran P.T."/>
            <person name="Mackey T.J."/>
            <person name="Dick G.J."/>
            <person name="Grettenberger C.L."/>
            <person name="Sumner D.Y."/>
        </authorList>
    </citation>
    <scope>NUCLEOTIDE SEQUENCE [LARGE SCALE GENOMIC DNA]</scope>
    <source>
        <strain evidence="10 11">FRX01</strain>
    </source>
</reference>
<keyword evidence="11" id="KW-1185">Reference proteome</keyword>
<proteinExistence type="inferred from homology"/>
<dbReference type="PANTHER" id="PTHR30024:SF47">
    <property type="entry name" value="TAURINE-BINDING PERIPLASMIC PROTEIN"/>
    <property type="match status" value="1"/>
</dbReference>
<organism evidence="10 11">
    <name type="scientific">Phormidium pseudopriestleyi FRX01</name>
    <dbReference type="NCBI Taxonomy" id="1759528"/>
    <lineage>
        <taxon>Bacteria</taxon>
        <taxon>Bacillati</taxon>
        <taxon>Cyanobacteriota</taxon>
        <taxon>Cyanophyceae</taxon>
        <taxon>Oscillatoriophycideae</taxon>
        <taxon>Oscillatoriales</taxon>
        <taxon>Oscillatoriaceae</taxon>
        <taxon>Phormidium</taxon>
    </lineage>
</organism>
<comment type="caution">
    <text evidence="10">The sequence shown here is derived from an EMBL/GenBank/DDBJ whole genome shotgun (WGS) entry which is preliminary data.</text>
</comment>
<name>A0ABS3FMT1_9CYAN</name>
<evidence type="ECO:0000313" key="11">
    <source>
        <dbReference type="Proteomes" id="UP000664844"/>
    </source>
</evidence>
<dbReference type="Gene3D" id="3.40.190.10">
    <property type="entry name" value="Periplasmic binding protein-like II"/>
    <property type="match status" value="2"/>
</dbReference>
<dbReference type="CDD" id="cd13553">
    <property type="entry name" value="PBP2_NrtA_CpmA_like"/>
    <property type="match status" value="1"/>
</dbReference>
<keyword evidence="6" id="KW-0997">Cell inner membrane</keyword>
<evidence type="ECO:0000256" key="4">
    <source>
        <dbReference type="ARBA" id="ARBA00022448"/>
    </source>
</evidence>
<keyword evidence="9" id="KW-0472">Membrane</keyword>
<evidence type="ECO:0000313" key="10">
    <source>
        <dbReference type="EMBL" id="MBO0348415.1"/>
    </source>
</evidence>
<evidence type="ECO:0000256" key="9">
    <source>
        <dbReference type="ARBA" id="ARBA00023136"/>
    </source>
</evidence>
<comment type="subcellular location">
    <subcellularLocation>
        <location evidence="2">Cell inner membrane</location>
    </subcellularLocation>
    <subcellularLocation>
        <location evidence="1">Periplasm</location>
    </subcellularLocation>
</comment>
<accession>A0ABS3FMT1</accession>
<evidence type="ECO:0000256" key="1">
    <source>
        <dbReference type="ARBA" id="ARBA00004418"/>
    </source>
</evidence>
<protein>
    <submittedName>
        <fullName evidence="10">ABC transporter substrate-binding protein</fullName>
    </submittedName>
</protein>
<keyword evidence="5" id="KW-1003">Cell membrane</keyword>
<dbReference type="PANTHER" id="PTHR30024">
    <property type="entry name" value="ALIPHATIC SULFONATES-BINDING PROTEIN-RELATED"/>
    <property type="match status" value="1"/>
</dbReference>
<keyword evidence="7" id="KW-0732">Signal</keyword>
<evidence type="ECO:0000256" key="3">
    <source>
        <dbReference type="ARBA" id="ARBA00010742"/>
    </source>
</evidence>
<evidence type="ECO:0000256" key="5">
    <source>
        <dbReference type="ARBA" id="ARBA00022475"/>
    </source>
</evidence>
<comment type="similarity">
    <text evidence="3">Belongs to the bacterial solute-binding protein SsuA/TauA family.</text>
</comment>
<evidence type="ECO:0000256" key="8">
    <source>
        <dbReference type="ARBA" id="ARBA00023065"/>
    </source>
</evidence>
<dbReference type="InterPro" id="IPR044527">
    <property type="entry name" value="NrtA/CpmA_ABC-bd_dom"/>
</dbReference>
<keyword evidence="8" id="KW-0406">Ion transport</keyword>
<sequence>MLQTNPLSRPKNHNLSSVFCSCGRIHSPGNCDINPPADVLNLREAWQKLSNHSLGEIVTGNHHCPENFPRSSESLLNPLIAESEQWAGEAIARFGGIEAVMASAYGVDAEGGIRDTLPDSPFTRRKFLQQVAIAAALTVLTNCAIPDPENPDSSPVSQLEKTNLKIGFIPITCATPIIMSQPLGFYQKYGLNVELVKMESWEQVRDSAIAGELDAYHMLSPMPIAMTLGLGSQPFPIKLASIENINGQAIVLALKHQDKVKEAKDFKGLNLGVPFRYSMHNLLLRYYLASNNINPDRDINLKIVPPPQAIELMKAGEIDGFLMPDGNAQQAVYEKVGFIYLLTKDLWEGHPCCSFAASKPWIDEHPSTFRALNKAIIDGCNYARNPGNRLEIAQAIAAPEYLNQPQSVLEAVLIGKFDDGLGNIRTVSDRIDFDPYPWKSFSYWITTQFARWGILDRQNVPHEAIADEVFLTGLARQLAKQLGQTPPTLILRDEKLKFGLFDPSEPDAYLQAQIQKHGF</sequence>
<dbReference type="InterPro" id="IPR019546">
    <property type="entry name" value="TAT_signal_bac_arc"/>
</dbReference>